<organism evidence="2 3">
    <name type="scientific">Daphnia pulex</name>
    <name type="common">Water flea</name>
    <dbReference type="NCBI Taxonomy" id="6669"/>
    <lineage>
        <taxon>Eukaryota</taxon>
        <taxon>Metazoa</taxon>
        <taxon>Ecdysozoa</taxon>
        <taxon>Arthropoda</taxon>
        <taxon>Crustacea</taxon>
        <taxon>Branchiopoda</taxon>
        <taxon>Diplostraca</taxon>
        <taxon>Cladocera</taxon>
        <taxon>Anomopoda</taxon>
        <taxon>Daphniidae</taxon>
        <taxon>Daphnia</taxon>
    </lineage>
</organism>
<evidence type="ECO:0000313" key="3">
    <source>
        <dbReference type="Proteomes" id="UP000000305"/>
    </source>
</evidence>
<accession>E9FRA3</accession>
<dbReference type="HOGENOM" id="CLU_1435761_0_0_1"/>
<dbReference type="EMBL" id="GL732523">
    <property type="protein sequence ID" value="EFX90230.1"/>
    <property type="molecule type" value="Genomic_DNA"/>
</dbReference>
<reference evidence="2 3" key="1">
    <citation type="journal article" date="2011" name="Science">
        <title>The ecoresponsive genome of Daphnia pulex.</title>
        <authorList>
            <person name="Colbourne J.K."/>
            <person name="Pfrender M.E."/>
            <person name="Gilbert D."/>
            <person name="Thomas W.K."/>
            <person name="Tucker A."/>
            <person name="Oakley T.H."/>
            <person name="Tokishita S."/>
            <person name="Aerts A."/>
            <person name="Arnold G.J."/>
            <person name="Basu M.K."/>
            <person name="Bauer D.J."/>
            <person name="Caceres C.E."/>
            <person name="Carmel L."/>
            <person name="Casola C."/>
            <person name="Choi J.H."/>
            <person name="Detter J.C."/>
            <person name="Dong Q."/>
            <person name="Dusheyko S."/>
            <person name="Eads B.D."/>
            <person name="Frohlich T."/>
            <person name="Geiler-Samerotte K.A."/>
            <person name="Gerlach D."/>
            <person name="Hatcher P."/>
            <person name="Jogdeo S."/>
            <person name="Krijgsveld J."/>
            <person name="Kriventseva E.V."/>
            <person name="Kultz D."/>
            <person name="Laforsch C."/>
            <person name="Lindquist E."/>
            <person name="Lopez J."/>
            <person name="Manak J.R."/>
            <person name="Muller J."/>
            <person name="Pangilinan J."/>
            <person name="Patwardhan R.P."/>
            <person name="Pitluck S."/>
            <person name="Pritham E.J."/>
            <person name="Rechtsteiner A."/>
            <person name="Rho M."/>
            <person name="Rogozin I.B."/>
            <person name="Sakarya O."/>
            <person name="Salamov A."/>
            <person name="Schaack S."/>
            <person name="Shapiro H."/>
            <person name="Shiga Y."/>
            <person name="Skalitzky C."/>
            <person name="Smith Z."/>
            <person name="Souvorov A."/>
            <person name="Sung W."/>
            <person name="Tang Z."/>
            <person name="Tsuchiya D."/>
            <person name="Tu H."/>
            <person name="Vos H."/>
            <person name="Wang M."/>
            <person name="Wolf Y.I."/>
            <person name="Yamagata H."/>
            <person name="Yamada T."/>
            <person name="Ye Y."/>
            <person name="Shaw J.R."/>
            <person name="Andrews J."/>
            <person name="Crease T.J."/>
            <person name="Tang H."/>
            <person name="Lucas S.M."/>
            <person name="Robertson H.M."/>
            <person name="Bork P."/>
            <person name="Koonin E.V."/>
            <person name="Zdobnov E.M."/>
            <person name="Grigoriev I.V."/>
            <person name="Lynch M."/>
            <person name="Boore J.L."/>
        </authorList>
    </citation>
    <scope>NUCLEOTIDE SEQUENCE [LARGE SCALE GENOMIC DNA]</scope>
</reference>
<dbReference type="Proteomes" id="UP000000305">
    <property type="component" value="Unassembled WGS sequence"/>
</dbReference>
<sequence>MCGGGGGASGNTLEPARQISSEFEERVWERRRGRRGGWKVGRTHQKARLTIAELFEHGQPDHALRCSQTNGRTACLFSARLGLEFGTLTGLNWLTVTTATITSRCRHTGIHRNHTKPPPRLGQQHDLVTQYPHHQRPPLSRLLGREYDFLTPLNHRLAGNTTHDSQSAKKQQQGGIVESNPSSLGGGRE</sequence>
<feature type="region of interest" description="Disordered" evidence="1">
    <location>
        <begin position="156"/>
        <end position="189"/>
    </location>
</feature>
<gene>
    <name evidence="2" type="ORF">DAPPUDRAFT_94427</name>
</gene>
<proteinExistence type="predicted"/>
<dbReference type="KEGG" id="dpx:DAPPUDRAFT_94427"/>
<keyword evidence="3" id="KW-1185">Reference proteome</keyword>
<feature type="compositionally biased region" description="Polar residues" evidence="1">
    <location>
        <begin position="159"/>
        <end position="183"/>
    </location>
</feature>
<evidence type="ECO:0000313" key="2">
    <source>
        <dbReference type="EMBL" id="EFX90230.1"/>
    </source>
</evidence>
<name>E9FRA3_DAPPU</name>
<dbReference type="InParanoid" id="E9FRA3"/>
<protein>
    <submittedName>
        <fullName evidence="2">Uncharacterized protein</fullName>
    </submittedName>
</protein>
<dbReference type="AlphaFoldDB" id="E9FRA3"/>
<evidence type="ECO:0000256" key="1">
    <source>
        <dbReference type="SAM" id="MobiDB-lite"/>
    </source>
</evidence>